<evidence type="ECO:0000313" key="1">
    <source>
        <dbReference type="Proteomes" id="UP000887576"/>
    </source>
</evidence>
<proteinExistence type="predicted"/>
<sequence length="477" mass="52709">MADHQRLVIDEAGENDAGRYSCVAENVPGRDEKDIVVSLLRPPKMRNDRLQVEVAQNEAQTLTCPIDDRSVQIQWFKDELPVRSNSRVQILNSGRTLHIMNADSSDSASYSCLAKNEAGDDTAYFDLLVLVKPEITGLHPRTIDSISNQTVPIHCRTTGIPPPSIEWYFSDKRIDPSEKYEIVENGTVLRIHNIQSDEAGRYSCVARNKIGEAQTDVFIEVTEAPTFIGAVNEIKIIEGTEKTIRCDVKGKPYPTVTWRKNGEPVGYGLISRGGENLIHIVKARVEDAGRYTCIAMNRGGERRHNMQVHVLVPPKIADGDRVLKAVEGNLLVLECPANGIPPPEITWLKNGNKLNVTGSSLSLPNLSVADDTKYTCEARNEAGSASADYVVDVLIKPRIRDVGTEIRVVEGEKARLECKADGNPPPTVQWLRGAVNEIKIIEGTEKTIRCDVKGKPYPTVTWRKNGEPVGYGLISRG</sequence>
<accession>A0AC34Q1K0</accession>
<organism evidence="1 2">
    <name type="scientific">Panagrolaimus sp. JU765</name>
    <dbReference type="NCBI Taxonomy" id="591449"/>
    <lineage>
        <taxon>Eukaryota</taxon>
        <taxon>Metazoa</taxon>
        <taxon>Ecdysozoa</taxon>
        <taxon>Nematoda</taxon>
        <taxon>Chromadorea</taxon>
        <taxon>Rhabditida</taxon>
        <taxon>Tylenchina</taxon>
        <taxon>Panagrolaimomorpha</taxon>
        <taxon>Panagrolaimoidea</taxon>
        <taxon>Panagrolaimidae</taxon>
        <taxon>Panagrolaimus</taxon>
    </lineage>
</organism>
<protein>
    <submittedName>
        <fullName evidence="2">Ig-like domain-containing protein</fullName>
    </submittedName>
</protein>
<evidence type="ECO:0000313" key="2">
    <source>
        <dbReference type="WBParaSite" id="JU765_v2.g11994.t1"/>
    </source>
</evidence>
<reference evidence="2" key="1">
    <citation type="submission" date="2022-11" db="UniProtKB">
        <authorList>
            <consortium name="WormBaseParasite"/>
        </authorList>
    </citation>
    <scope>IDENTIFICATION</scope>
</reference>
<dbReference type="WBParaSite" id="JU765_v2.g11994.t1">
    <property type="protein sequence ID" value="JU765_v2.g11994.t1"/>
    <property type="gene ID" value="JU765_v2.g11994"/>
</dbReference>
<name>A0AC34Q1K0_9BILA</name>
<dbReference type="Proteomes" id="UP000887576">
    <property type="component" value="Unplaced"/>
</dbReference>